<dbReference type="SUPFAM" id="SSF56954">
    <property type="entry name" value="Outer membrane efflux proteins (OEP)"/>
    <property type="match status" value="1"/>
</dbReference>
<dbReference type="Pfam" id="PF02321">
    <property type="entry name" value="OEP"/>
    <property type="match status" value="1"/>
</dbReference>
<reference evidence="10 11" key="1">
    <citation type="submission" date="2017-02" db="EMBL/GenBank/DDBJ databases">
        <title>Arcobacter caeni sp. nov, a new Arcobacter species isolated from reclaimed water.</title>
        <authorList>
            <person name="Figueras M.J."/>
            <person name="Perez-Cataluna A."/>
            <person name="Salas-Masso N."/>
        </authorList>
    </citation>
    <scope>NUCLEOTIDE SEQUENCE [LARGE SCALE GENOMIC DNA]</scope>
    <source>
        <strain evidence="10 11">RW17-10</strain>
    </source>
</reference>
<dbReference type="Proteomes" id="UP000251135">
    <property type="component" value="Unassembled WGS sequence"/>
</dbReference>
<evidence type="ECO:0000256" key="6">
    <source>
        <dbReference type="ARBA" id="ARBA00023136"/>
    </source>
</evidence>
<dbReference type="PROSITE" id="PS51724">
    <property type="entry name" value="SPOR"/>
    <property type="match status" value="1"/>
</dbReference>
<keyword evidence="4" id="KW-1134">Transmembrane beta strand</keyword>
<dbReference type="PANTHER" id="PTHR30026:SF20">
    <property type="entry name" value="OUTER MEMBRANE PROTEIN TOLC"/>
    <property type="match status" value="1"/>
</dbReference>
<evidence type="ECO:0000313" key="11">
    <source>
        <dbReference type="Proteomes" id="UP000251135"/>
    </source>
</evidence>
<sequence>MKKQLIFWIFLSVILNANEETLIDENKNISVYIDENPSRSEMQKMNSFGRYDKNFNADMTKYKKVSLMDVVLETVSNSDLLKAAREGVIQSEIKLKDSVAGYYPTLNFEAENGRTQASNVDNGTKDTKFFRYYNDRNYKFILSQNIYSGGETSNTIKSLEKKLNVEKNQYQIVLQEQITKAIKAYFDVVFSYRTVLASENNMENLNRILEIVTIKYDNGAATIGDLTAIKANVSNAQTQLTKVKSKLTESIRYYEYIVGENYIQTLPYEKNFNINVSTFDLLYERGIKRNSMILNYYESLDAEKFNLKSKRSSFAPKLDFEVSLDNVMDKEDYKEREQEFNALFRLSFNLYNGGKDENKILSAFSVIRELNFKLDEEKKKLKWNISKLFTSIQSTNESLKSNISEVISLRKMVDAYWEEFNLGQQDLQSLLQGHKQLNSAEIELIKYENSNITDFFTLLGYTGDLLAFFDMDPEHPKFIDFTKSNYTQDVYIDDKFLTEKEKLEREEQRKKEEELRNSFANKAIKDENINDFIKSFLSTNDNFYTIEIGKFNNQKDAIDFIKNNELDKNSFSYDSIENLKVSSKIAHGIFENIEMANLEMSKLSKNNSQKTLVIKKVKDIKKSYNDYIIGLKVQAPAPEIKVVEKTNTIEKIKQEKKIEEFQFDETIKNTFINANPEAYTINVTSFNNKKELERILIENPTLYKNSFAYNYSNGTNLIRWNYGIYNTYEEAQKAIEELNKIGASYYPVVQKVSKEQELYNLNIQQNINEPKKEPEFEYINETSKTEYTNPSSSSVKEKFLLLEKVK</sequence>
<feature type="domain" description="SPOR" evidence="9">
    <location>
        <begin position="673"/>
        <end position="752"/>
    </location>
</feature>
<comment type="subcellular location">
    <subcellularLocation>
        <location evidence="1">Cell outer membrane</location>
    </subcellularLocation>
</comment>
<evidence type="ECO:0000256" key="8">
    <source>
        <dbReference type="SAM" id="Coils"/>
    </source>
</evidence>
<dbReference type="GO" id="GO:1990281">
    <property type="term" value="C:efflux pump complex"/>
    <property type="evidence" value="ECO:0007669"/>
    <property type="project" value="TreeGrafter"/>
</dbReference>
<evidence type="ECO:0000256" key="4">
    <source>
        <dbReference type="ARBA" id="ARBA00022452"/>
    </source>
</evidence>
<gene>
    <name evidence="10" type="ORF">B0174_00995</name>
</gene>
<dbReference type="EMBL" id="MUXE01000001">
    <property type="protein sequence ID" value="PUE66659.1"/>
    <property type="molecule type" value="Genomic_DNA"/>
</dbReference>
<dbReference type="GO" id="GO:0015562">
    <property type="term" value="F:efflux transmembrane transporter activity"/>
    <property type="evidence" value="ECO:0007669"/>
    <property type="project" value="InterPro"/>
</dbReference>
<evidence type="ECO:0000256" key="7">
    <source>
        <dbReference type="ARBA" id="ARBA00023237"/>
    </source>
</evidence>
<dbReference type="InterPro" id="IPR051906">
    <property type="entry name" value="TolC-like"/>
</dbReference>
<dbReference type="OrthoDB" id="5341068at2"/>
<dbReference type="InterPro" id="IPR036680">
    <property type="entry name" value="SPOR-like_sf"/>
</dbReference>
<evidence type="ECO:0000256" key="2">
    <source>
        <dbReference type="ARBA" id="ARBA00007613"/>
    </source>
</evidence>
<dbReference type="GO" id="GO:0009279">
    <property type="term" value="C:cell outer membrane"/>
    <property type="evidence" value="ECO:0007669"/>
    <property type="project" value="UniProtKB-SubCell"/>
</dbReference>
<dbReference type="GO" id="GO:0015288">
    <property type="term" value="F:porin activity"/>
    <property type="evidence" value="ECO:0007669"/>
    <property type="project" value="TreeGrafter"/>
</dbReference>
<comment type="caution">
    <text evidence="10">The sequence shown here is derived from an EMBL/GenBank/DDBJ whole genome shotgun (WGS) entry which is preliminary data.</text>
</comment>
<protein>
    <recommendedName>
        <fullName evidence="9">SPOR domain-containing protein</fullName>
    </recommendedName>
</protein>
<dbReference type="Pfam" id="PF05036">
    <property type="entry name" value="SPOR"/>
    <property type="match status" value="1"/>
</dbReference>
<evidence type="ECO:0000259" key="9">
    <source>
        <dbReference type="PROSITE" id="PS51724"/>
    </source>
</evidence>
<accession>A0A363D5S2</accession>
<dbReference type="AlphaFoldDB" id="A0A363D5S2"/>
<keyword evidence="11" id="KW-1185">Reference proteome</keyword>
<dbReference type="InterPro" id="IPR003423">
    <property type="entry name" value="OMP_efflux"/>
</dbReference>
<evidence type="ECO:0000313" key="10">
    <source>
        <dbReference type="EMBL" id="PUE66659.1"/>
    </source>
</evidence>
<evidence type="ECO:0000256" key="5">
    <source>
        <dbReference type="ARBA" id="ARBA00022692"/>
    </source>
</evidence>
<organism evidence="10 11">
    <name type="scientific">Arcobacter caeni</name>
    <dbReference type="NCBI Taxonomy" id="1912877"/>
    <lineage>
        <taxon>Bacteria</taxon>
        <taxon>Pseudomonadati</taxon>
        <taxon>Campylobacterota</taxon>
        <taxon>Epsilonproteobacteria</taxon>
        <taxon>Campylobacterales</taxon>
        <taxon>Arcobacteraceae</taxon>
        <taxon>Arcobacter</taxon>
    </lineage>
</organism>
<dbReference type="GO" id="GO:0042834">
    <property type="term" value="F:peptidoglycan binding"/>
    <property type="evidence" value="ECO:0007669"/>
    <property type="project" value="InterPro"/>
</dbReference>
<name>A0A363D5S2_9BACT</name>
<evidence type="ECO:0000256" key="1">
    <source>
        <dbReference type="ARBA" id="ARBA00004442"/>
    </source>
</evidence>
<keyword evidence="3" id="KW-0813">Transport</keyword>
<feature type="coiled-coil region" evidence="8">
    <location>
        <begin position="493"/>
        <end position="523"/>
    </location>
</feature>
<dbReference type="RefSeq" id="WP_108557768.1">
    <property type="nucleotide sequence ID" value="NZ_MUXE01000001.1"/>
</dbReference>
<evidence type="ECO:0000256" key="3">
    <source>
        <dbReference type="ARBA" id="ARBA00022448"/>
    </source>
</evidence>
<dbReference type="Gene3D" id="1.20.1600.10">
    <property type="entry name" value="Outer membrane efflux proteins (OEP)"/>
    <property type="match status" value="1"/>
</dbReference>
<keyword evidence="5" id="KW-0812">Transmembrane</keyword>
<dbReference type="PANTHER" id="PTHR30026">
    <property type="entry name" value="OUTER MEMBRANE PROTEIN TOLC"/>
    <property type="match status" value="1"/>
</dbReference>
<keyword evidence="7" id="KW-0998">Cell outer membrane</keyword>
<comment type="similarity">
    <text evidence="2">Belongs to the outer membrane factor (OMF) (TC 1.B.17) family.</text>
</comment>
<keyword evidence="6" id="KW-0472">Membrane</keyword>
<dbReference type="InterPro" id="IPR007730">
    <property type="entry name" value="SPOR-like_dom"/>
</dbReference>
<keyword evidence="8" id="KW-0175">Coiled coil</keyword>
<dbReference type="Gene3D" id="3.30.70.1070">
    <property type="entry name" value="Sporulation related repeat"/>
    <property type="match status" value="2"/>
</dbReference>
<proteinExistence type="inferred from homology"/>